<organism evidence="2 3">
    <name type="scientific">Parastrongyloides trichosuri</name>
    <name type="common">Possum-specific nematode worm</name>
    <dbReference type="NCBI Taxonomy" id="131310"/>
    <lineage>
        <taxon>Eukaryota</taxon>
        <taxon>Metazoa</taxon>
        <taxon>Ecdysozoa</taxon>
        <taxon>Nematoda</taxon>
        <taxon>Chromadorea</taxon>
        <taxon>Rhabditida</taxon>
        <taxon>Tylenchina</taxon>
        <taxon>Panagrolaimomorpha</taxon>
        <taxon>Strongyloidoidea</taxon>
        <taxon>Strongyloididae</taxon>
        <taxon>Parastrongyloides</taxon>
    </lineage>
</organism>
<name>A0A0N4ZRI7_PARTI</name>
<dbReference type="AlphaFoldDB" id="A0A0N4ZRI7"/>
<evidence type="ECO:0000256" key="1">
    <source>
        <dbReference type="SAM" id="MobiDB-lite"/>
    </source>
</evidence>
<accession>A0A0N4ZRI7</accession>
<keyword evidence="2" id="KW-1185">Reference proteome</keyword>
<feature type="region of interest" description="Disordered" evidence="1">
    <location>
        <begin position="49"/>
        <end position="84"/>
    </location>
</feature>
<protein>
    <submittedName>
        <fullName evidence="3">Phosphoprotein</fullName>
    </submittedName>
</protein>
<evidence type="ECO:0000313" key="3">
    <source>
        <dbReference type="WBParaSite" id="PTRK_0001112300.1"/>
    </source>
</evidence>
<feature type="region of interest" description="Disordered" evidence="1">
    <location>
        <begin position="1"/>
        <end position="20"/>
    </location>
</feature>
<dbReference type="WBParaSite" id="PTRK_0001112300.1">
    <property type="protein sequence ID" value="PTRK_0001112300.1"/>
    <property type="gene ID" value="PTRK_0001112300"/>
</dbReference>
<evidence type="ECO:0000313" key="2">
    <source>
        <dbReference type="Proteomes" id="UP000038045"/>
    </source>
</evidence>
<dbReference type="Proteomes" id="UP000038045">
    <property type="component" value="Unplaced"/>
</dbReference>
<proteinExistence type="predicted"/>
<sequence length="200" mass="22988">MTKNNKAEDDSRSPTDSKYIQDVEEHFSDTEGWIPGDFEVQMNIESRQRQIATSDSDTFNEDSELAMDNCSSESSWPDTDDESDVKGIEEGLKGYKSVPLMIEEKEHDNSFGEKDIKLSTIDQQNVNKNNSTVYSKNLKDIHLTSRDFDYTPVEKRELVLDEEKIAKIKNAMKNINIKVPPWADKLDDKEFSDILNKIIK</sequence>
<reference evidence="3" key="1">
    <citation type="submission" date="2017-02" db="UniProtKB">
        <authorList>
            <consortium name="WormBaseParasite"/>
        </authorList>
    </citation>
    <scope>IDENTIFICATION</scope>
</reference>